<dbReference type="PRINTS" id="PR01270">
    <property type="entry name" value="HDASUPER"/>
</dbReference>
<dbReference type="Proteomes" id="UP001597301">
    <property type="component" value="Unassembled WGS sequence"/>
</dbReference>
<dbReference type="InterPro" id="IPR023801">
    <property type="entry name" value="His_deacetylse_dom"/>
</dbReference>
<evidence type="ECO:0000256" key="1">
    <source>
        <dbReference type="ARBA" id="ARBA00005947"/>
    </source>
</evidence>
<reference evidence="4" key="1">
    <citation type="journal article" date="2019" name="Int. J. Syst. Evol. Microbiol.">
        <title>The Global Catalogue of Microorganisms (GCM) 10K type strain sequencing project: providing services to taxonomists for standard genome sequencing and annotation.</title>
        <authorList>
            <consortium name="The Broad Institute Genomics Platform"/>
            <consortium name="The Broad Institute Genome Sequencing Center for Infectious Disease"/>
            <person name="Wu L."/>
            <person name="Ma J."/>
        </authorList>
    </citation>
    <scope>NUCLEOTIDE SEQUENCE [LARGE SCALE GENOMIC DNA]</scope>
    <source>
        <strain evidence="4">CGMCC 1.12295</strain>
    </source>
</reference>
<sequence length="374" mass="41394">MEKKTGFICDESYFWHNTGNGALFMPPGGYIESDIHGENPATKRRFKNLLERSGLMKQLIQIAPRSATVEEIKYYHTEEYIHRVKELSDAGFGDAGELAIVGKESYEIALLSAGGAITAVESVVKGEVDNAYALTRPPGHHAEADLGMGFCLFNNVAIAAKYARKELGIQKVMILDWDVHHGNGTESAFYDDPNVLFISLHQERLYPAGRGRAEDVGKGKGTGKNVNIPLPAGTGNAGYMYAMREIVQPVAEQFKPELIIISAGQDPGMFDPLARMMINADGFRQMARFMVDLADELCDGKIVACHEGGYSTAYVPFCSLAIVEEMCGHRTDVEDPFAEGFKDLPIEELYDIQREFVNKVKDIQSAYWNFSVKV</sequence>
<dbReference type="EMBL" id="JBHUEO010000005">
    <property type="protein sequence ID" value="MFD1705639.1"/>
    <property type="molecule type" value="Genomic_DNA"/>
</dbReference>
<accession>A0ABW4KE82</accession>
<evidence type="ECO:0000313" key="3">
    <source>
        <dbReference type="EMBL" id="MFD1705639.1"/>
    </source>
</evidence>
<dbReference type="CDD" id="cd09996">
    <property type="entry name" value="HDAC_classII_1"/>
    <property type="match status" value="1"/>
</dbReference>
<comment type="caution">
    <text evidence="3">The sequence shown here is derived from an EMBL/GenBank/DDBJ whole genome shotgun (WGS) entry which is preliminary data.</text>
</comment>
<dbReference type="PANTHER" id="PTHR10625:SF31">
    <property type="entry name" value="HISTONE DEACETYLASE DOMAIN-CONTAINING PROTEIN"/>
    <property type="match status" value="1"/>
</dbReference>
<gene>
    <name evidence="3" type="ORF">ACFSCZ_02605</name>
</gene>
<feature type="domain" description="Histone deacetylase" evidence="2">
    <location>
        <begin position="36"/>
        <end position="325"/>
    </location>
</feature>
<evidence type="ECO:0000313" key="4">
    <source>
        <dbReference type="Proteomes" id="UP001597301"/>
    </source>
</evidence>
<name>A0ABW4KE82_9BACI</name>
<keyword evidence="4" id="KW-1185">Reference proteome</keyword>
<proteinExistence type="inferred from homology"/>
<dbReference type="InterPro" id="IPR000286">
    <property type="entry name" value="HDACs"/>
</dbReference>
<dbReference type="RefSeq" id="WP_380772189.1">
    <property type="nucleotide sequence ID" value="NZ_JBHUEO010000005.1"/>
</dbReference>
<dbReference type="Pfam" id="PF00850">
    <property type="entry name" value="Hist_deacetyl"/>
    <property type="match status" value="1"/>
</dbReference>
<comment type="similarity">
    <text evidence="1">Belongs to the histone deacetylase family.</text>
</comment>
<dbReference type="InterPro" id="IPR023696">
    <property type="entry name" value="Ureohydrolase_dom_sf"/>
</dbReference>
<dbReference type="SUPFAM" id="SSF52768">
    <property type="entry name" value="Arginase/deacetylase"/>
    <property type="match status" value="1"/>
</dbReference>
<dbReference type="Gene3D" id="3.40.800.20">
    <property type="entry name" value="Histone deacetylase domain"/>
    <property type="match status" value="1"/>
</dbReference>
<dbReference type="InterPro" id="IPR037138">
    <property type="entry name" value="His_deacetylse_dom_sf"/>
</dbReference>
<evidence type="ECO:0000259" key="2">
    <source>
        <dbReference type="Pfam" id="PF00850"/>
    </source>
</evidence>
<dbReference type="PANTHER" id="PTHR10625">
    <property type="entry name" value="HISTONE DEACETYLASE HDAC1-RELATED"/>
    <property type="match status" value="1"/>
</dbReference>
<organism evidence="3 4">
    <name type="scientific">Siminovitchia sediminis</name>
    <dbReference type="NCBI Taxonomy" id="1274353"/>
    <lineage>
        <taxon>Bacteria</taxon>
        <taxon>Bacillati</taxon>
        <taxon>Bacillota</taxon>
        <taxon>Bacilli</taxon>
        <taxon>Bacillales</taxon>
        <taxon>Bacillaceae</taxon>
        <taxon>Siminovitchia</taxon>
    </lineage>
</organism>
<protein>
    <submittedName>
        <fullName evidence="3">Class II histone deacetylase</fullName>
    </submittedName>
</protein>